<accession>A0ABX0M4W9</accession>
<sequence>MGAIDASAQLRTDPTPVPAAVARQAVEWLVELQSDEASEATRAALQQWRAAHPEHERAWQHIAAVNARWRGAAGASPLSHAALLDTPAAPARPLPRRAAAKTLAALLCAGGGAWLAQQQAPWREWRADARTGTGQRRSIVLADGGTVWLNSGSAVDVRFSATERRVRLVGGEILVTSGKDPGERPFIVETAEGELQALGTRFAVRQHAGASRVDVFDGAVAIRPRNAIEAPLRILRAGQQARFSAAAVAPAQAADDDSVAWADGMLVASGMRLADFLAELGRHRPGRLGCDPAVANLRVSGSYPLADTGRILDTLRTTLPVEIDFLTRYWVTVRPVRQ</sequence>
<keyword evidence="4" id="KW-1185">Reference proteome</keyword>
<name>A0ABX0M4W9_9BURK</name>
<dbReference type="Pfam" id="PF04773">
    <property type="entry name" value="FecR"/>
    <property type="match status" value="1"/>
</dbReference>
<feature type="domain" description="FecR N-terminal" evidence="2">
    <location>
        <begin position="23"/>
        <end position="64"/>
    </location>
</feature>
<evidence type="ECO:0000313" key="3">
    <source>
        <dbReference type="EMBL" id="NHZ41648.1"/>
    </source>
</evidence>
<dbReference type="EMBL" id="VVIW01000008">
    <property type="protein sequence ID" value="NHZ41648.1"/>
    <property type="molecule type" value="Genomic_DNA"/>
</dbReference>
<gene>
    <name evidence="3" type="ORF">F1609_15980</name>
</gene>
<dbReference type="PANTHER" id="PTHR30273:SF2">
    <property type="entry name" value="PROTEIN FECR"/>
    <property type="match status" value="1"/>
</dbReference>
<dbReference type="PANTHER" id="PTHR30273">
    <property type="entry name" value="PERIPLASMIC SIGNAL SENSOR AND SIGMA FACTOR ACTIVATOR FECR-RELATED"/>
    <property type="match status" value="1"/>
</dbReference>
<dbReference type="PIRSF" id="PIRSF018266">
    <property type="entry name" value="FecR"/>
    <property type="match status" value="1"/>
</dbReference>
<dbReference type="Pfam" id="PF16220">
    <property type="entry name" value="DUF4880"/>
    <property type="match status" value="1"/>
</dbReference>
<dbReference type="InterPro" id="IPR012373">
    <property type="entry name" value="Ferrdict_sens_TM"/>
</dbReference>
<dbReference type="InterPro" id="IPR006860">
    <property type="entry name" value="FecR"/>
</dbReference>
<proteinExistence type="predicted"/>
<evidence type="ECO:0000313" key="4">
    <source>
        <dbReference type="Proteomes" id="UP000819052"/>
    </source>
</evidence>
<protein>
    <submittedName>
        <fullName evidence="3">FecR family protein</fullName>
    </submittedName>
</protein>
<dbReference type="Gene3D" id="2.60.120.1440">
    <property type="match status" value="1"/>
</dbReference>
<dbReference type="InterPro" id="IPR032623">
    <property type="entry name" value="FecR_N"/>
</dbReference>
<feature type="domain" description="FecR protein" evidence="1">
    <location>
        <begin position="128"/>
        <end position="220"/>
    </location>
</feature>
<organism evidence="3 4">
    <name type="scientific">Massilia aquatica</name>
    <dbReference type="NCBI Taxonomy" id="2609000"/>
    <lineage>
        <taxon>Bacteria</taxon>
        <taxon>Pseudomonadati</taxon>
        <taxon>Pseudomonadota</taxon>
        <taxon>Betaproteobacteria</taxon>
        <taxon>Burkholderiales</taxon>
        <taxon>Oxalobacteraceae</taxon>
        <taxon>Telluria group</taxon>
        <taxon>Massilia</taxon>
    </lineage>
</organism>
<evidence type="ECO:0000259" key="1">
    <source>
        <dbReference type="Pfam" id="PF04773"/>
    </source>
</evidence>
<dbReference type="RefSeq" id="WP_167077409.1">
    <property type="nucleotide sequence ID" value="NZ_VVIW01000008.1"/>
</dbReference>
<evidence type="ECO:0000259" key="2">
    <source>
        <dbReference type="Pfam" id="PF16220"/>
    </source>
</evidence>
<comment type="caution">
    <text evidence="3">The sequence shown here is derived from an EMBL/GenBank/DDBJ whole genome shotgun (WGS) entry which is preliminary data.</text>
</comment>
<reference evidence="3 4" key="1">
    <citation type="submission" date="2019-09" db="EMBL/GenBank/DDBJ databases">
        <title>Taxonomy of Antarctic Massilia spp.: description of Massilia rubra sp. nov., Massilia aquatica sp. nov., Massilia mucilaginosa sp. nov., Massilia frigida sp. nov. isolated from streams, lakes and regoliths.</title>
        <authorList>
            <person name="Holochova P."/>
            <person name="Sedlacek I."/>
            <person name="Kralova S."/>
            <person name="Maslanova I."/>
            <person name="Busse H.-J."/>
            <person name="Stankova E."/>
            <person name="Vrbovska V."/>
            <person name="Kovarovic V."/>
            <person name="Bartak M."/>
            <person name="Svec P."/>
            <person name="Pantucek R."/>
        </authorList>
    </citation>
    <scope>NUCLEOTIDE SEQUENCE [LARGE SCALE GENOMIC DNA]</scope>
    <source>
        <strain evidence="3 4">CCM 8693</strain>
    </source>
</reference>
<dbReference type="Proteomes" id="UP000819052">
    <property type="component" value="Unassembled WGS sequence"/>
</dbReference>